<protein>
    <recommendedName>
        <fullName evidence="3 10">Beta sliding clamp</fullName>
    </recommendedName>
</protein>
<evidence type="ECO:0000256" key="9">
    <source>
        <dbReference type="ARBA" id="ARBA00023125"/>
    </source>
</evidence>
<evidence type="ECO:0000256" key="2">
    <source>
        <dbReference type="ARBA" id="ARBA00010752"/>
    </source>
</evidence>
<comment type="subunit">
    <text evidence="10">Forms a ring-shaped head-to-tail homodimer around DNA.</text>
</comment>
<evidence type="ECO:0000313" key="14">
    <source>
        <dbReference type="EMBL" id="GLR64851.1"/>
    </source>
</evidence>
<evidence type="ECO:0000256" key="5">
    <source>
        <dbReference type="ARBA" id="ARBA00022679"/>
    </source>
</evidence>
<organism evidence="14 15">
    <name type="scientific">Marinospirillum insulare</name>
    <dbReference type="NCBI Taxonomy" id="217169"/>
    <lineage>
        <taxon>Bacteria</taxon>
        <taxon>Pseudomonadati</taxon>
        <taxon>Pseudomonadota</taxon>
        <taxon>Gammaproteobacteria</taxon>
        <taxon>Oceanospirillales</taxon>
        <taxon>Oceanospirillaceae</taxon>
        <taxon>Marinospirillum</taxon>
    </lineage>
</organism>
<comment type="subcellular location">
    <subcellularLocation>
        <location evidence="1 10">Cytoplasm</location>
    </subcellularLocation>
</comment>
<dbReference type="Pfam" id="PF02768">
    <property type="entry name" value="DNA_pol3_beta_3"/>
    <property type="match status" value="1"/>
</dbReference>
<evidence type="ECO:0000259" key="11">
    <source>
        <dbReference type="Pfam" id="PF00712"/>
    </source>
</evidence>
<dbReference type="Proteomes" id="UP001156682">
    <property type="component" value="Unassembled WGS sequence"/>
</dbReference>
<dbReference type="SMART" id="SM00480">
    <property type="entry name" value="POL3Bc"/>
    <property type="match status" value="1"/>
</dbReference>
<comment type="caution">
    <text evidence="14">The sequence shown here is derived from an EMBL/GenBank/DDBJ whole genome shotgun (WGS) entry which is preliminary data.</text>
</comment>
<feature type="domain" description="DNA polymerase III beta sliding clamp C-terminal" evidence="13">
    <location>
        <begin position="247"/>
        <end position="368"/>
    </location>
</feature>
<dbReference type="InterPro" id="IPR022634">
    <property type="entry name" value="DNA_polIII_beta_N"/>
</dbReference>
<evidence type="ECO:0000313" key="15">
    <source>
        <dbReference type="Proteomes" id="UP001156682"/>
    </source>
</evidence>
<dbReference type="InterPro" id="IPR046938">
    <property type="entry name" value="DNA_clamp_sf"/>
</dbReference>
<evidence type="ECO:0000256" key="7">
    <source>
        <dbReference type="ARBA" id="ARBA00022705"/>
    </source>
</evidence>
<dbReference type="NCBIfam" id="TIGR00663">
    <property type="entry name" value="dnan"/>
    <property type="match status" value="1"/>
</dbReference>
<feature type="domain" description="DNA polymerase III beta sliding clamp N-terminal" evidence="11">
    <location>
        <begin position="1"/>
        <end position="119"/>
    </location>
</feature>
<dbReference type="Gene3D" id="3.70.10.10">
    <property type="match status" value="1"/>
</dbReference>
<comment type="similarity">
    <text evidence="2 10">Belongs to the beta sliding clamp family.</text>
</comment>
<keyword evidence="15" id="KW-1185">Reference proteome</keyword>
<keyword evidence="6 10" id="KW-0548">Nucleotidyltransferase</keyword>
<name>A0ABQ5ZXE0_9GAMM</name>
<dbReference type="Gene3D" id="3.10.150.10">
    <property type="entry name" value="DNA Polymerase III, subunit A, domain 2"/>
    <property type="match status" value="1"/>
</dbReference>
<dbReference type="PANTHER" id="PTHR30478">
    <property type="entry name" value="DNA POLYMERASE III SUBUNIT BETA"/>
    <property type="match status" value="1"/>
</dbReference>
<proteinExistence type="inferred from homology"/>
<keyword evidence="7 10" id="KW-0235">DNA replication</keyword>
<dbReference type="EMBL" id="BSOR01000039">
    <property type="protein sequence ID" value="GLR64851.1"/>
    <property type="molecule type" value="Genomic_DNA"/>
</dbReference>
<dbReference type="InterPro" id="IPR001001">
    <property type="entry name" value="DNA_polIII_beta"/>
</dbReference>
<dbReference type="PANTHER" id="PTHR30478:SF0">
    <property type="entry name" value="BETA SLIDING CLAMP"/>
    <property type="match status" value="1"/>
</dbReference>
<evidence type="ECO:0000259" key="12">
    <source>
        <dbReference type="Pfam" id="PF02767"/>
    </source>
</evidence>
<comment type="function">
    <text evidence="10">Confers DNA tethering and processivity to DNA polymerases and other proteins. Acts as a clamp, forming a ring around DNA (a reaction catalyzed by the clamp-loading complex) which diffuses in an ATP-independent manner freely and bidirectionally along dsDNA. Initially characterized for its ability to contact the catalytic subunit of DNA polymerase III (Pol III), a complex, multichain enzyme responsible for most of the replicative synthesis in bacteria; Pol III exhibits 3'-5' exonuclease proofreading activity. The beta chain is required for initiation of replication as well as for processivity of DNA replication.</text>
</comment>
<dbReference type="InterPro" id="IPR022637">
    <property type="entry name" value="DNA_polIII_beta_cen"/>
</dbReference>
<accession>A0ABQ5ZXE0</accession>
<evidence type="ECO:0000256" key="8">
    <source>
        <dbReference type="ARBA" id="ARBA00022932"/>
    </source>
</evidence>
<keyword evidence="4 10" id="KW-0963">Cytoplasm</keyword>
<dbReference type="RefSeq" id="WP_027850540.1">
    <property type="nucleotide sequence ID" value="NZ_BSOR01000039.1"/>
</dbReference>
<gene>
    <name evidence="14" type="ORF">GCM10007878_22890</name>
</gene>
<sequence length="369" mass="41068">MKFSVSRETLLRPLSIMVGVVARRPTLPILAHLRIEANEEGVKLTGLDLEVELTWQLNLHKLDVGGSITVPAKKLSDICRSLSEGSLLEFSLDDQRVVVKSGRSRFVLATLPSSEFPSIQLSPIRHQVALPQSQLLNLIRRNDFAMARQDVRFYLNGMYFELATNRLRAVATDGHRLAMADAAVQIGEVEKSSMIVPAKAVNDLAKLLDEIEEPVTLIFGEQHFQVNMPNATFVSKHIEGRYPDYEQVIPRQSDKLVVCDRLELRQMLSRISILANEKLLGIHLQLTENTLTLIAKNPDQEEAEESININYQGEPLDIGFNVGYLVDVMDNIGDQVEEVQIALSSPTSSALIQAAGGGDAFYVVMPMRL</sequence>
<dbReference type="Pfam" id="PF00712">
    <property type="entry name" value="DNA_pol3_beta"/>
    <property type="match status" value="1"/>
</dbReference>
<evidence type="ECO:0000256" key="1">
    <source>
        <dbReference type="ARBA" id="ARBA00004496"/>
    </source>
</evidence>
<dbReference type="SUPFAM" id="SSF55979">
    <property type="entry name" value="DNA clamp"/>
    <property type="match status" value="3"/>
</dbReference>
<feature type="domain" description="DNA polymerase III beta sliding clamp central" evidence="12">
    <location>
        <begin position="130"/>
        <end position="244"/>
    </location>
</feature>
<evidence type="ECO:0000256" key="3">
    <source>
        <dbReference type="ARBA" id="ARBA00021035"/>
    </source>
</evidence>
<dbReference type="CDD" id="cd00140">
    <property type="entry name" value="beta_clamp"/>
    <property type="match status" value="1"/>
</dbReference>
<dbReference type="InterPro" id="IPR022635">
    <property type="entry name" value="DNA_polIII_beta_C"/>
</dbReference>
<evidence type="ECO:0000259" key="13">
    <source>
        <dbReference type="Pfam" id="PF02768"/>
    </source>
</evidence>
<keyword evidence="5 10" id="KW-0808">Transferase</keyword>
<reference evidence="15" key="1">
    <citation type="journal article" date="2019" name="Int. J. Syst. Evol. Microbiol.">
        <title>The Global Catalogue of Microorganisms (GCM) 10K type strain sequencing project: providing services to taxonomists for standard genome sequencing and annotation.</title>
        <authorList>
            <consortium name="The Broad Institute Genomics Platform"/>
            <consortium name="The Broad Institute Genome Sequencing Center for Infectious Disease"/>
            <person name="Wu L."/>
            <person name="Ma J."/>
        </authorList>
    </citation>
    <scope>NUCLEOTIDE SEQUENCE [LARGE SCALE GENOMIC DNA]</scope>
    <source>
        <strain evidence="15">NBRC 100033</strain>
    </source>
</reference>
<dbReference type="Pfam" id="PF02767">
    <property type="entry name" value="DNA_pol3_beta_2"/>
    <property type="match status" value="1"/>
</dbReference>
<keyword evidence="8 10" id="KW-0239">DNA-directed DNA polymerase</keyword>
<evidence type="ECO:0000256" key="6">
    <source>
        <dbReference type="ARBA" id="ARBA00022695"/>
    </source>
</evidence>
<evidence type="ECO:0000256" key="4">
    <source>
        <dbReference type="ARBA" id="ARBA00022490"/>
    </source>
</evidence>
<dbReference type="PIRSF" id="PIRSF000804">
    <property type="entry name" value="DNA_pol_III_b"/>
    <property type="match status" value="1"/>
</dbReference>
<keyword evidence="9" id="KW-0238">DNA-binding</keyword>
<evidence type="ECO:0000256" key="10">
    <source>
        <dbReference type="PIRNR" id="PIRNR000804"/>
    </source>
</evidence>